<feature type="compositionally biased region" description="Acidic residues" evidence="1">
    <location>
        <begin position="89"/>
        <end position="99"/>
    </location>
</feature>
<evidence type="ECO:0008006" key="5">
    <source>
        <dbReference type="Google" id="ProtNLM"/>
    </source>
</evidence>
<keyword evidence="2" id="KW-0812">Transmembrane</keyword>
<name>A0A931HR36_9BACI</name>
<feature type="region of interest" description="Disordered" evidence="1">
    <location>
        <begin position="65"/>
        <end position="99"/>
    </location>
</feature>
<dbReference type="RefSeq" id="WP_197315253.1">
    <property type="nucleotide sequence ID" value="NZ_JADZSC010000001.1"/>
</dbReference>
<keyword evidence="4" id="KW-1185">Reference proteome</keyword>
<sequence>MKNLKTYLSRLKNPKVLMAILLGLAPLLATSFGIILPDNYTEIVTAVAGILVLLGILNDPNPKRYLEDSDKDGLPDFLDRNDGHRINEADADMDVTDED</sequence>
<feature type="transmembrane region" description="Helical" evidence="2">
    <location>
        <begin position="43"/>
        <end position="61"/>
    </location>
</feature>
<keyword evidence="2" id="KW-1133">Transmembrane helix</keyword>
<dbReference type="Proteomes" id="UP000614490">
    <property type="component" value="Unassembled WGS sequence"/>
</dbReference>
<dbReference type="AlphaFoldDB" id="A0A931HR36"/>
<evidence type="ECO:0000313" key="3">
    <source>
        <dbReference type="EMBL" id="MBH0228595.1"/>
    </source>
</evidence>
<evidence type="ECO:0000256" key="1">
    <source>
        <dbReference type="SAM" id="MobiDB-lite"/>
    </source>
</evidence>
<protein>
    <recommendedName>
        <fullName evidence="5">Holin</fullName>
    </recommendedName>
</protein>
<proteinExistence type="predicted"/>
<accession>A0A931HR36</accession>
<dbReference type="EMBL" id="JADZSC010000001">
    <property type="protein sequence ID" value="MBH0228595.1"/>
    <property type="molecule type" value="Genomic_DNA"/>
</dbReference>
<feature type="compositionally biased region" description="Basic and acidic residues" evidence="1">
    <location>
        <begin position="65"/>
        <end position="88"/>
    </location>
</feature>
<organism evidence="3 4">
    <name type="scientific">Halobacillus yeomjeoni</name>
    <dbReference type="NCBI Taxonomy" id="311194"/>
    <lineage>
        <taxon>Bacteria</taxon>
        <taxon>Bacillati</taxon>
        <taxon>Bacillota</taxon>
        <taxon>Bacilli</taxon>
        <taxon>Bacillales</taxon>
        <taxon>Bacillaceae</taxon>
        <taxon>Halobacillus</taxon>
    </lineage>
</organism>
<keyword evidence="2" id="KW-0472">Membrane</keyword>
<evidence type="ECO:0000256" key="2">
    <source>
        <dbReference type="SAM" id="Phobius"/>
    </source>
</evidence>
<reference evidence="3 4" key="1">
    <citation type="journal article" date="2005" name="Int. J. Syst. Evol. Microbiol.">
        <title>Halobacillus yeomjeoni sp. nov., isolated from a marine solar saltern in Korea.</title>
        <authorList>
            <person name="Yoon J.H."/>
            <person name="Kang S.J."/>
            <person name="Lee C.H."/>
            <person name="Oh H.W."/>
            <person name="Oh T.K."/>
        </authorList>
    </citation>
    <scope>NUCLEOTIDE SEQUENCE [LARGE SCALE GENOMIC DNA]</scope>
    <source>
        <strain evidence="3 4">KCTC 3957</strain>
    </source>
</reference>
<evidence type="ECO:0000313" key="4">
    <source>
        <dbReference type="Proteomes" id="UP000614490"/>
    </source>
</evidence>
<comment type="caution">
    <text evidence="3">The sequence shown here is derived from an EMBL/GenBank/DDBJ whole genome shotgun (WGS) entry which is preliminary data.</text>
</comment>
<gene>
    <name evidence="3" type="ORF">H0267_00095</name>
</gene>